<dbReference type="EMBL" id="JAEKFT010000013">
    <property type="protein sequence ID" value="MBT0962056.1"/>
    <property type="molecule type" value="Genomic_DNA"/>
</dbReference>
<dbReference type="GO" id="GO:0003677">
    <property type="term" value="F:DNA binding"/>
    <property type="evidence" value="ECO:0007669"/>
    <property type="project" value="InterPro"/>
</dbReference>
<evidence type="ECO:0000313" key="5">
    <source>
        <dbReference type="Proteomes" id="UP000694660"/>
    </source>
</evidence>
<dbReference type="Gene3D" id="1.10.260.40">
    <property type="entry name" value="lambda repressor-like DNA-binding domains"/>
    <property type="match status" value="1"/>
</dbReference>
<dbReference type="RefSeq" id="WP_214361837.1">
    <property type="nucleotide sequence ID" value="NZ_JAEKFT010000013.1"/>
</dbReference>
<keyword evidence="2" id="KW-0472">Membrane</keyword>
<accession>A0A944DBK7</accession>
<comment type="caution">
    <text evidence="4">The sequence shown here is derived from an EMBL/GenBank/DDBJ whole genome shotgun (WGS) entry which is preliminary data.</text>
</comment>
<dbReference type="AlphaFoldDB" id="A0A944DBK7"/>
<evidence type="ECO:0000256" key="2">
    <source>
        <dbReference type="SAM" id="Phobius"/>
    </source>
</evidence>
<feature type="domain" description="HTH cro/C1-type" evidence="3">
    <location>
        <begin position="27"/>
        <end position="81"/>
    </location>
</feature>
<dbReference type="SMART" id="SM00530">
    <property type="entry name" value="HTH_XRE"/>
    <property type="match status" value="1"/>
</dbReference>
<gene>
    <name evidence="4" type="ORF">I8J34_12825</name>
</gene>
<keyword evidence="5" id="KW-1185">Reference proteome</keyword>
<feature type="region of interest" description="Disordered" evidence="1">
    <location>
        <begin position="1"/>
        <end position="21"/>
    </location>
</feature>
<dbReference type="Pfam" id="PF13560">
    <property type="entry name" value="HTH_31"/>
    <property type="match status" value="1"/>
</dbReference>
<sequence length="196" mass="22037">MKITSEQKKKEPRALPQSPMDGLAVRIRQCRERKGFSLADLHKATGLSRTALHDYESGRTKPGARELLVICEHLEVTPNWLLCGTEEPMKRREGLRSLVRLRNSPMLAMGGMLLFPAILAVIDEDEFEALLTLIASMLEAKDPSTYRHISVAAEFLAETVGEGSPEDLAKLAEKAKDPRFMQELQEKIRERIERAG</sequence>
<dbReference type="CDD" id="cd00093">
    <property type="entry name" value="HTH_XRE"/>
    <property type="match status" value="1"/>
</dbReference>
<reference evidence="5" key="1">
    <citation type="journal article" date="2022" name="ISME J.">
        <title>Genetic and phylogenetic analysis of dissimilatory iodate-reducing bacteria identifies potential niches across the world's oceans.</title>
        <authorList>
            <person name="Reyes-Umana V."/>
            <person name="Henning Z."/>
            <person name="Lee K."/>
            <person name="Barnum T.P."/>
            <person name="Coates J.D."/>
        </authorList>
    </citation>
    <scope>NUCLEOTIDE SEQUENCE [LARGE SCALE GENOMIC DNA]</scope>
    <source>
        <strain evidence="5">IR12</strain>
    </source>
</reference>
<feature type="transmembrane region" description="Helical" evidence="2">
    <location>
        <begin position="106"/>
        <end position="122"/>
    </location>
</feature>
<dbReference type="Proteomes" id="UP000694660">
    <property type="component" value="Unassembled WGS sequence"/>
</dbReference>
<evidence type="ECO:0000313" key="4">
    <source>
        <dbReference type="EMBL" id="MBT0962056.1"/>
    </source>
</evidence>
<keyword evidence="2" id="KW-0812">Transmembrane</keyword>
<dbReference type="InterPro" id="IPR010982">
    <property type="entry name" value="Lambda_DNA-bd_dom_sf"/>
</dbReference>
<dbReference type="InterPro" id="IPR001387">
    <property type="entry name" value="Cro/C1-type_HTH"/>
</dbReference>
<evidence type="ECO:0000259" key="3">
    <source>
        <dbReference type="PROSITE" id="PS50943"/>
    </source>
</evidence>
<name>A0A944DBK7_DENI1</name>
<protein>
    <submittedName>
        <fullName evidence="4">Helix-turn-helix transcriptional regulator</fullName>
    </submittedName>
</protein>
<feature type="compositionally biased region" description="Basic and acidic residues" evidence="1">
    <location>
        <begin position="1"/>
        <end position="13"/>
    </location>
</feature>
<organism evidence="4 5">
    <name type="scientific">Denitromonas iodatirespirans</name>
    <dbReference type="NCBI Taxonomy" id="2795389"/>
    <lineage>
        <taxon>Bacteria</taxon>
        <taxon>Pseudomonadati</taxon>
        <taxon>Pseudomonadota</taxon>
        <taxon>Betaproteobacteria</taxon>
        <taxon>Rhodocyclales</taxon>
        <taxon>Zoogloeaceae</taxon>
        <taxon>Denitromonas</taxon>
    </lineage>
</organism>
<evidence type="ECO:0000256" key="1">
    <source>
        <dbReference type="SAM" id="MobiDB-lite"/>
    </source>
</evidence>
<dbReference type="SUPFAM" id="SSF47413">
    <property type="entry name" value="lambda repressor-like DNA-binding domains"/>
    <property type="match status" value="1"/>
</dbReference>
<keyword evidence="2" id="KW-1133">Transmembrane helix</keyword>
<dbReference type="PROSITE" id="PS50943">
    <property type="entry name" value="HTH_CROC1"/>
    <property type="match status" value="1"/>
</dbReference>
<proteinExistence type="predicted"/>